<evidence type="ECO:0000313" key="7">
    <source>
        <dbReference type="EMBL" id="CAD8136608.1"/>
    </source>
</evidence>
<dbReference type="SMART" id="SM00268">
    <property type="entry name" value="ACTIN"/>
    <property type="match status" value="1"/>
</dbReference>
<keyword evidence="4" id="KW-0378">Hydrolase</keyword>
<keyword evidence="5" id="KW-0206">Cytoskeleton</keyword>
<dbReference type="InterPro" id="IPR004001">
    <property type="entry name" value="Actin_CS"/>
</dbReference>
<dbReference type="GO" id="GO:0016787">
    <property type="term" value="F:hydrolase activity"/>
    <property type="evidence" value="ECO:0007669"/>
    <property type="project" value="UniProtKB-KW"/>
</dbReference>
<comment type="similarity">
    <text evidence="6">Belongs to the actin family.</text>
</comment>
<dbReference type="Pfam" id="PF00022">
    <property type="entry name" value="Actin"/>
    <property type="match status" value="1"/>
</dbReference>
<protein>
    <recommendedName>
        <fullName evidence="2">Actin, cytoplasmic</fullName>
    </recommendedName>
</protein>
<gene>
    <name evidence="7" type="ORF">PPENT_87.1.T0050235</name>
</gene>
<evidence type="ECO:0000313" key="8">
    <source>
        <dbReference type="Proteomes" id="UP000689195"/>
    </source>
</evidence>
<dbReference type="GO" id="GO:0005856">
    <property type="term" value="C:cytoskeleton"/>
    <property type="evidence" value="ECO:0007669"/>
    <property type="project" value="UniProtKB-SubCell"/>
</dbReference>
<dbReference type="EMBL" id="CAJJDO010000005">
    <property type="protein sequence ID" value="CAD8136608.1"/>
    <property type="molecule type" value="Genomic_DNA"/>
</dbReference>
<dbReference type="AlphaFoldDB" id="A0A8S1S943"/>
<evidence type="ECO:0000256" key="2">
    <source>
        <dbReference type="ARBA" id="ARBA00020098"/>
    </source>
</evidence>
<evidence type="ECO:0000256" key="3">
    <source>
        <dbReference type="ARBA" id="ARBA00022490"/>
    </source>
</evidence>
<evidence type="ECO:0000256" key="5">
    <source>
        <dbReference type="ARBA" id="ARBA00023212"/>
    </source>
</evidence>
<dbReference type="OrthoDB" id="5132116at2759"/>
<comment type="subcellular location">
    <subcellularLocation>
        <location evidence="1">Cytoplasm</location>
        <location evidence="1">Cytoskeleton</location>
    </subcellularLocation>
</comment>
<evidence type="ECO:0000256" key="6">
    <source>
        <dbReference type="RuleBase" id="RU000487"/>
    </source>
</evidence>
<evidence type="ECO:0000256" key="1">
    <source>
        <dbReference type="ARBA" id="ARBA00004245"/>
    </source>
</evidence>
<dbReference type="Proteomes" id="UP000689195">
    <property type="component" value="Unassembled WGS sequence"/>
</dbReference>
<comment type="caution">
    <text evidence="7">The sequence shown here is derived from an EMBL/GenBank/DDBJ whole genome shotgun (WGS) entry which is preliminary data.</text>
</comment>
<keyword evidence="8" id="KW-1185">Reference proteome</keyword>
<dbReference type="PROSITE" id="PS00432">
    <property type="entry name" value="ACTINS_2"/>
    <property type="match status" value="1"/>
</dbReference>
<dbReference type="FunFam" id="3.30.420.40:FF:000050">
    <property type="entry name" value="Actin, alpha skeletal muscle"/>
    <property type="match status" value="1"/>
</dbReference>
<sequence>MNNIYSHSIIIDNGSAFCRVGYSSDNIPKYSFPSPVLRFKYSRNQISEEDYLIKYPIQNSKIVDFDTMESVWHKAFYNYLNTNPDDSSILITSYLNTIRKEKEKITQIMFETFNISKFIIQIQSILSLISSGNTTGFIVDSGNDTTYFVPIYQGYKLNIKDNFCNIAGKSCSIYLNHLLTQSNQKRIENLEILDYIKEQYCYLTQVTQQELQNQLQDPFKPIVYELPDGSPLKFGIQILQSPQIIFNPNLYFNTSLGYHQLALNSIEQIESDLKISLLRNTMISGGNSFIRGFSERFIFEFNKISDQRYFEQLNITKSQKFSAWIGGCIIANLAQNSNLWISRNDYDEYGPNIVQIKCF</sequence>
<reference evidence="7" key="1">
    <citation type="submission" date="2021-01" db="EMBL/GenBank/DDBJ databases">
        <authorList>
            <consortium name="Genoscope - CEA"/>
            <person name="William W."/>
        </authorList>
    </citation>
    <scope>NUCLEOTIDE SEQUENCE</scope>
</reference>
<proteinExistence type="inferred from homology"/>
<accession>A0A8S1S943</accession>
<dbReference type="PANTHER" id="PTHR11937">
    <property type="entry name" value="ACTIN"/>
    <property type="match status" value="1"/>
</dbReference>
<organism evidence="7 8">
    <name type="scientific">Paramecium pentaurelia</name>
    <dbReference type="NCBI Taxonomy" id="43138"/>
    <lineage>
        <taxon>Eukaryota</taxon>
        <taxon>Sar</taxon>
        <taxon>Alveolata</taxon>
        <taxon>Ciliophora</taxon>
        <taxon>Intramacronucleata</taxon>
        <taxon>Oligohymenophorea</taxon>
        <taxon>Peniculida</taxon>
        <taxon>Parameciidae</taxon>
        <taxon>Paramecium</taxon>
    </lineage>
</organism>
<dbReference type="InterPro" id="IPR004000">
    <property type="entry name" value="Actin"/>
</dbReference>
<keyword evidence="3" id="KW-0963">Cytoplasm</keyword>
<name>A0A8S1S943_9CILI</name>
<evidence type="ECO:0000256" key="4">
    <source>
        <dbReference type="ARBA" id="ARBA00022801"/>
    </source>
</evidence>